<keyword evidence="1" id="KW-1133">Transmembrane helix</keyword>
<reference evidence="3" key="1">
    <citation type="submission" date="2022-11" db="UniProtKB">
        <authorList>
            <consortium name="WormBaseParasite"/>
        </authorList>
    </citation>
    <scope>IDENTIFICATION</scope>
</reference>
<accession>A0A914RF85</accession>
<evidence type="ECO:0000256" key="1">
    <source>
        <dbReference type="SAM" id="Phobius"/>
    </source>
</evidence>
<dbReference type="WBParaSite" id="PEQ_0000528101-mRNA-1">
    <property type="protein sequence ID" value="PEQ_0000528101-mRNA-1"/>
    <property type="gene ID" value="PEQ_0000528101"/>
</dbReference>
<feature type="transmembrane region" description="Helical" evidence="1">
    <location>
        <begin position="21"/>
        <end position="42"/>
    </location>
</feature>
<dbReference type="Proteomes" id="UP000887564">
    <property type="component" value="Unplaced"/>
</dbReference>
<name>A0A914RF85_PAREQ</name>
<evidence type="ECO:0000313" key="3">
    <source>
        <dbReference type="WBParaSite" id="PEQ_0000528101-mRNA-1"/>
    </source>
</evidence>
<keyword evidence="1" id="KW-0472">Membrane</keyword>
<dbReference type="AlphaFoldDB" id="A0A914RF85"/>
<keyword evidence="2" id="KW-1185">Reference proteome</keyword>
<organism evidence="2 3">
    <name type="scientific">Parascaris equorum</name>
    <name type="common">Equine roundworm</name>
    <dbReference type="NCBI Taxonomy" id="6256"/>
    <lineage>
        <taxon>Eukaryota</taxon>
        <taxon>Metazoa</taxon>
        <taxon>Ecdysozoa</taxon>
        <taxon>Nematoda</taxon>
        <taxon>Chromadorea</taxon>
        <taxon>Rhabditida</taxon>
        <taxon>Spirurina</taxon>
        <taxon>Ascaridomorpha</taxon>
        <taxon>Ascaridoidea</taxon>
        <taxon>Ascarididae</taxon>
        <taxon>Parascaris</taxon>
    </lineage>
</organism>
<sequence>MKMHAIHFSRLLRTRCINNSNFTYIHNLIALFSPIPNCYAVWTKM</sequence>
<protein>
    <submittedName>
        <fullName evidence="3">Uncharacterized protein</fullName>
    </submittedName>
</protein>
<keyword evidence="1" id="KW-0812">Transmembrane</keyword>
<proteinExistence type="predicted"/>
<evidence type="ECO:0000313" key="2">
    <source>
        <dbReference type="Proteomes" id="UP000887564"/>
    </source>
</evidence>